<sequence>MTAELHDVRDELRYIQNNCESRNCSKLKGKLKRAFEEIDGLTKQKDDLSMALSEAKKAPKCEDLDNHEMDIIKDSDISHSTTQMRFRDEIKKGEEIEIITQETEG</sequence>
<feature type="coiled-coil region" evidence="1">
    <location>
        <begin position="24"/>
        <end position="58"/>
    </location>
</feature>
<evidence type="ECO:0000256" key="1">
    <source>
        <dbReference type="SAM" id="Coils"/>
    </source>
</evidence>
<protein>
    <submittedName>
        <fullName evidence="2">Uncharacterized protein</fullName>
    </submittedName>
</protein>
<evidence type="ECO:0000313" key="3">
    <source>
        <dbReference type="Proteomes" id="UP000024404"/>
    </source>
</evidence>
<evidence type="ECO:0000313" key="2">
    <source>
        <dbReference type="EnsemblMetazoa" id="OVOC3653.1"/>
    </source>
</evidence>
<dbReference type="EMBL" id="CMVM020000120">
    <property type="status" value="NOT_ANNOTATED_CDS"/>
    <property type="molecule type" value="Genomic_DNA"/>
</dbReference>
<proteinExistence type="predicted"/>
<name>A0A8R1XU03_ONCVO</name>
<dbReference type="AlphaFoldDB" id="A0A8R1XU03"/>
<dbReference type="Proteomes" id="UP000024404">
    <property type="component" value="Unassembled WGS sequence"/>
</dbReference>
<dbReference type="EnsemblMetazoa" id="OVOC3653.1">
    <property type="protein sequence ID" value="OVOC3653.1"/>
    <property type="gene ID" value="WBGene00240462"/>
</dbReference>
<accession>A0A8R1XU03</accession>
<keyword evidence="3" id="KW-1185">Reference proteome</keyword>
<keyword evidence="1" id="KW-0175">Coiled coil</keyword>
<reference evidence="2" key="2">
    <citation type="submission" date="2022-06" db="UniProtKB">
        <authorList>
            <consortium name="EnsemblMetazoa"/>
        </authorList>
    </citation>
    <scope>IDENTIFICATION</scope>
</reference>
<organism evidence="2 3">
    <name type="scientific">Onchocerca volvulus</name>
    <dbReference type="NCBI Taxonomy" id="6282"/>
    <lineage>
        <taxon>Eukaryota</taxon>
        <taxon>Metazoa</taxon>
        <taxon>Ecdysozoa</taxon>
        <taxon>Nematoda</taxon>
        <taxon>Chromadorea</taxon>
        <taxon>Rhabditida</taxon>
        <taxon>Spirurina</taxon>
        <taxon>Spiruromorpha</taxon>
        <taxon>Filarioidea</taxon>
        <taxon>Onchocercidae</taxon>
        <taxon>Onchocerca</taxon>
    </lineage>
</organism>
<reference evidence="3" key="1">
    <citation type="submission" date="2013-10" db="EMBL/GenBank/DDBJ databases">
        <title>Genome sequencing of Onchocerca volvulus.</title>
        <authorList>
            <person name="Cotton J."/>
            <person name="Tsai J."/>
            <person name="Stanley E."/>
            <person name="Tracey A."/>
            <person name="Holroyd N."/>
            <person name="Lustigman S."/>
            <person name="Berriman M."/>
        </authorList>
    </citation>
    <scope>NUCLEOTIDE SEQUENCE</scope>
</reference>